<gene>
    <name evidence="3" type="ORF">L195_g057289</name>
</gene>
<evidence type="ECO:0000256" key="2">
    <source>
        <dbReference type="SAM" id="SignalP"/>
    </source>
</evidence>
<accession>A0A2K3KVP8</accession>
<name>A0A2K3KVP8_TRIPR</name>
<organism evidence="3 4">
    <name type="scientific">Trifolium pratense</name>
    <name type="common">Red clover</name>
    <dbReference type="NCBI Taxonomy" id="57577"/>
    <lineage>
        <taxon>Eukaryota</taxon>
        <taxon>Viridiplantae</taxon>
        <taxon>Streptophyta</taxon>
        <taxon>Embryophyta</taxon>
        <taxon>Tracheophyta</taxon>
        <taxon>Spermatophyta</taxon>
        <taxon>Magnoliopsida</taxon>
        <taxon>eudicotyledons</taxon>
        <taxon>Gunneridae</taxon>
        <taxon>Pentapetalae</taxon>
        <taxon>rosids</taxon>
        <taxon>fabids</taxon>
        <taxon>Fabales</taxon>
        <taxon>Fabaceae</taxon>
        <taxon>Papilionoideae</taxon>
        <taxon>50 kb inversion clade</taxon>
        <taxon>NPAAA clade</taxon>
        <taxon>Hologalegina</taxon>
        <taxon>IRL clade</taxon>
        <taxon>Trifolieae</taxon>
        <taxon>Trifolium</taxon>
    </lineage>
</organism>
<proteinExistence type="predicted"/>
<dbReference type="Proteomes" id="UP000236291">
    <property type="component" value="Unassembled WGS sequence"/>
</dbReference>
<evidence type="ECO:0000313" key="4">
    <source>
        <dbReference type="Proteomes" id="UP000236291"/>
    </source>
</evidence>
<reference evidence="3 4" key="1">
    <citation type="journal article" date="2014" name="Am. J. Bot.">
        <title>Genome assembly and annotation for red clover (Trifolium pratense; Fabaceae).</title>
        <authorList>
            <person name="Istvanek J."/>
            <person name="Jaros M."/>
            <person name="Krenek A."/>
            <person name="Repkova J."/>
        </authorList>
    </citation>
    <scope>NUCLEOTIDE SEQUENCE [LARGE SCALE GENOMIC DNA]</scope>
    <source>
        <strain evidence="4">cv. Tatra</strain>
        <tissue evidence="3">Young leaves</tissue>
    </source>
</reference>
<feature type="compositionally biased region" description="Acidic residues" evidence="1">
    <location>
        <begin position="50"/>
        <end position="60"/>
    </location>
</feature>
<feature type="signal peptide" evidence="2">
    <location>
        <begin position="1"/>
        <end position="16"/>
    </location>
</feature>
<feature type="region of interest" description="Disordered" evidence="1">
    <location>
        <begin position="41"/>
        <end position="66"/>
    </location>
</feature>
<evidence type="ECO:0000313" key="3">
    <source>
        <dbReference type="EMBL" id="PNX70334.1"/>
    </source>
</evidence>
<protein>
    <submittedName>
        <fullName evidence="3">Uncharacterized protein</fullName>
    </submittedName>
</protein>
<feature type="chain" id="PRO_5014317871" evidence="2">
    <location>
        <begin position="17"/>
        <end position="96"/>
    </location>
</feature>
<dbReference type="EMBL" id="ASHM01112689">
    <property type="protein sequence ID" value="PNX70334.1"/>
    <property type="molecule type" value="Genomic_DNA"/>
</dbReference>
<evidence type="ECO:0000256" key="1">
    <source>
        <dbReference type="SAM" id="MobiDB-lite"/>
    </source>
</evidence>
<comment type="caution">
    <text evidence="3">The sequence shown here is derived from an EMBL/GenBank/DDBJ whole genome shotgun (WGS) entry which is preliminary data.</text>
</comment>
<reference evidence="3 4" key="2">
    <citation type="journal article" date="2017" name="Front. Plant Sci.">
        <title>Gene Classification and Mining of Molecular Markers Useful in Red Clover (Trifolium pratense) Breeding.</title>
        <authorList>
            <person name="Istvanek J."/>
            <person name="Dluhosova J."/>
            <person name="Dluhos P."/>
            <person name="Patkova L."/>
            <person name="Nedelnik J."/>
            <person name="Repkova J."/>
        </authorList>
    </citation>
    <scope>NUCLEOTIDE SEQUENCE [LARGE SCALE GENOMIC DNA]</scope>
    <source>
        <strain evidence="4">cv. Tatra</strain>
        <tissue evidence="3">Young leaves</tissue>
    </source>
</reference>
<sequence length="96" mass="11398">MILLILWLMMWATINSEDVYFLLTSYHIYNRRWKVQLENVDNAGQPMPGEEQEDIEEEEKDNGKKVLMEFPKTEKRQRLLGDGYLGSAAVFREEEE</sequence>
<feature type="non-terminal residue" evidence="3">
    <location>
        <position position="96"/>
    </location>
</feature>
<dbReference type="AlphaFoldDB" id="A0A2K3KVP8"/>
<keyword evidence="2" id="KW-0732">Signal</keyword>